<dbReference type="PANTHER" id="PTHR43811">
    <property type="entry name" value="FKBP-TYPE PEPTIDYL-PROLYL CIS-TRANS ISOMERASE FKPA"/>
    <property type="match status" value="1"/>
</dbReference>
<feature type="compositionally biased region" description="Polar residues" evidence="9">
    <location>
        <begin position="621"/>
        <end position="635"/>
    </location>
</feature>
<dbReference type="PROSITE" id="PS00107">
    <property type="entry name" value="PROTEIN_KINASE_ATP"/>
    <property type="match status" value="1"/>
</dbReference>
<feature type="compositionally biased region" description="Basic and acidic residues" evidence="9">
    <location>
        <begin position="325"/>
        <end position="339"/>
    </location>
</feature>
<evidence type="ECO:0000259" key="11">
    <source>
        <dbReference type="PROSITE" id="PS50059"/>
    </source>
</evidence>
<feature type="binding site" evidence="8">
    <location>
        <position position="815"/>
    </location>
    <ligand>
        <name>ATP</name>
        <dbReference type="ChEBI" id="CHEBI:30616"/>
    </ligand>
</feature>
<proteinExistence type="predicted"/>
<feature type="compositionally biased region" description="Acidic residues" evidence="9">
    <location>
        <begin position="218"/>
        <end position="233"/>
    </location>
</feature>
<dbReference type="InterPro" id="IPR008271">
    <property type="entry name" value="Ser/Thr_kinase_AS"/>
</dbReference>
<feature type="compositionally biased region" description="Basic and acidic residues" evidence="9">
    <location>
        <begin position="273"/>
        <end position="288"/>
    </location>
</feature>
<evidence type="ECO:0000256" key="4">
    <source>
        <dbReference type="ARBA" id="ARBA00022840"/>
    </source>
</evidence>
<feature type="region of interest" description="Disordered" evidence="9">
    <location>
        <begin position="213"/>
        <end position="367"/>
    </location>
</feature>
<dbReference type="GO" id="GO:0003755">
    <property type="term" value="F:peptidyl-prolyl cis-trans isomerase activity"/>
    <property type="evidence" value="ECO:0007669"/>
    <property type="project" value="UniProtKB-KW"/>
</dbReference>
<dbReference type="PANTHER" id="PTHR43811:SF19">
    <property type="entry name" value="39 KDA FK506-BINDING NUCLEAR PROTEIN"/>
    <property type="match status" value="1"/>
</dbReference>
<dbReference type="EC" id="5.2.1.8" evidence="2 7"/>
<protein>
    <recommendedName>
        <fullName evidence="2 7">peptidylprolyl isomerase</fullName>
        <ecNumber evidence="2 7">5.2.1.8</ecNumber>
    </recommendedName>
</protein>
<dbReference type="Pfam" id="PF00069">
    <property type="entry name" value="Pkinase"/>
    <property type="match status" value="1"/>
</dbReference>
<evidence type="ECO:0000256" key="7">
    <source>
        <dbReference type="PROSITE-ProRule" id="PRU00277"/>
    </source>
</evidence>
<feature type="compositionally biased region" description="Acidic residues" evidence="9">
    <location>
        <begin position="240"/>
        <end position="257"/>
    </location>
</feature>
<feature type="domain" description="PPIase FKBP-type" evidence="11">
    <location>
        <begin position="394"/>
        <end position="480"/>
    </location>
</feature>
<evidence type="ECO:0000313" key="13">
    <source>
        <dbReference type="Proteomes" id="UP001303760"/>
    </source>
</evidence>
<evidence type="ECO:0000256" key="1">
    <source>
        <dbReference type="ARBA" id="ARBA00000971"/>
    </source>
</evidence>
<dbReference type="GO" id="GO:0005730">
    <property type="term" value="C:nucleolus"/>
    <property type="evidence" value="ECO:0007669"/>
    <property type="project" value="TreeGrafter"/>
</dbReference>
<keyword evidence="3 8" id="KW-0547">Nucleotide-binding</keyword>
<dbReference type="AlphaFoldDB" id="A0AAN7CGV2"/>
<feature type="compositionally biased region" description="Low complexity" evidence="9">
    <location>
        <begin position="597"/>
        <end position="620"/>
    </location>
</feature>
<dbReference type="GO" id="GO:0004672">
    <property type="term" value="F:protein kinase activity"/>
    <property type="evidence" value="ECO:0007669"/>
    <property type="project" value="InterPro"/>
</dbReference>
<comment type="caution">
    <text evidence="12">The sequence shown here is derived from an EMBL/GenBank/DDBJ whole genome shotgun (WGS) entry which is preliminary data.</text>
</comment>
<dbReference type="Proteomes" id="UP001303760">
    <property type="component" value="Unassembled WGS sequence"/>
</dbReference>
<dbReference type="InterPro" id="IPR046357">
    <property type="entry name" value="PPIase_dom_sf"/>
</dbReference>
<evidence type="ECO:0000256" key="6">
    <source>
        <dbReference type="ARBA" id="ARBA00023235"/>
    </source>
</evidence>
<comment type="catalytic activity">
    <reaction evidence="1 7">
        <text>[protein]-peptidylproline (omega=180) = [protein]-peptidylproline (omega=0)</text>
        <dbReference type="Rhea" id="RHEA:16237"/>
        <dbReference type="Rhea" id="RHEA-COMP:10747"/>
        <dbReference type="Rhea" id="RHEA-COMP:10748"/>
        <dbReference type="ChEBI" id="CHEBI:83833"/>
        <dbReference type="ChEBI" id="CHEBI:83834"/>
        <dbReference type="EC" id="5.2.1.8"/>
    </reaction>
</comment>
<evidence type="ECO:0000256" key="5">
    <source>
        <dbReference type="ARBA" id="ARBA00023110"/>
    </source>
</evidence>
<dbReference type="Gene3D" id="1.10.510.10">
    <property type="entry name" value="Transferase(Phosphotransferase) domain 1"/>
    <property type="match status" value="1"/>
</dbReference>
<keyword evidence="5 7" id="KW-0697">Rotamase</keyword>
<keyword evidence="6 7" id="KW-0413">Isomerase</keyword>
<feature type="compositionally biased region" description="Basic and acidic residues" evidence="9">
    <location>
        <begin position="353"/>
        <end position="367"/>
    </location>
</feature>
<name>A0AAN7CGV2_9PEZI</name>
<dbReference type="PROSITE" id="PS00108">
    <property type="entry name" value="PROTEIN_KINASE_ST"/>
    <property type="match status" value="1"/>
</dbReference>
<evidence type="ECO:0000256" key="2">
    <source>
        <dbReference type="ARBA" id="ARBA00013194"/>
    </source>
</evidence>
<dbReference type="InterPro" id="IPR001179">
    <property type="entry name" value="PPIase_FKBP_dom"/>
</dbReference>
<dbReference type="SUPFAM" id="SSF56112">
    <property type="entry name" value="Protein kinase-like (PK-like)"/>
    <property type="match status" value="1"/>
</dbReference>
<dbReference type="GO" id="GO:0005524">
    <property type="term" value="F:ATP binding"/>
    <property type="evidence" value="ECO:0007669"/>
    <property type="project" value="UniProtKB-UniRule"/>
</dbReference>
<dbReference type="Gene3D" id="3.30.200.20">
    <property type="entry name" value="Phosphorylase Kinase, domain 1"/>
    <property type="match status" value="1"/>
</dbReference>
<feature type="region of interest" description="Disordered" evidence="9">
    <location>
        <begin position="65"/>
        <end position="169"/>
    </location>
</feature>
<dbReference type="PROSITE" id="PS50011">
    <property type="entry name" value="PROTEIN_KINASE_DOM"/>
    <property type="match status" value="1"/>
</dbReference>
<feature type="compositionally biased region" description="Acidic residues" evidence="9">
    <location>
        <begin position="153"/>
        <end position="169"/>
    </location>
</feature>
<dbReference type="PROSITE" id="PS50059">
    <property type="entry name" value="FKBP_PPIASE"/>
    <property type="match status" value="1"/>
</dbReference>
<dbReference type="Gene3D" id="2.60.120.340">
    <property type="entry name" value="Nucleoplasmin core domain"/>
    <property type="match status" value="1"/>
</dbReference>
<dbReference type="InterPro" id="IPR041232">
    <property type="entry name" value="NPL"/>
</dbReference>
<organism evidence="12 13">
    <name type="scientific">Achaetomium macrosporum</name>
    <dbReference type="NCBI Taxonomy" id="79813"/>
    <lineage>
        <taxon>Eukaryota</taxon>
        <taxon>Fungi</taxon>
        <taxon>Dikarya</taxon>
        <taxon>Ascomycota</taxon>
        <taxon>Pezizomycotina</taxon>
        <taxon>Sordariomycetes</taxon>
        <taxon>Sordariomycetidae</taxon>
        <taxon>Sordariales</taxon>
        <taxon>Chaetomiaceae</taxon>
        <taxon>Achaetomium</taxon>
    </lineage>
</organism>
<dbReference type="GO" id="GO:0000785">
    <property type="term" value="C:chromatin"/>
    <property type="evidence" value="ECO:0007669"/>
    <property type="project" value="TreeGrafter"/>
</dbReference>
<dbReference type="InterPro" id="IPR011009">
    <property type="entry name" value="Kinase-like_dom_sf"/>
</dbReference>
<dbReference type="Pfam" id="PF00254">
    <property type="entry name" value="FKBP_C"/>
    <property type="match status" value="1"/>
</dbReference>
<dbReference type="Gene3D" id="3.10.50.40">
    <property type="match status" value="1"/>
</dbReference>
<feature type="region of interest" description="Disordered" evidence="9">
    <location>
        <begin position="558"/>
        <end position="668"/>
    </location>
</feature>
<dbReference type="EMBL" id="MU860032">
    <property type="protein sequence ID" value="KAK4240847.1"/>
    <property type="molecule type" value="Genomic_DNA"/>
</dbReference>
<dbReference type="Pfam" id="PF17800">
    <property type="entry name" value="NPL"/>
    <property type="match status" value="1"/>
</dbReference>
<dbReference type="InterPro" id="IPR000719">
    <property type="entry name" value="Prot_kinase_dom"/>
</dbReference>
<feature type="compositionally biased region" description="Low complexity" evidence="9">
    <location>
        <begin position="315"/>
        <end position="324"/>
    </location>
</feature>
<reference evidence="12" key="1">
    <citation type="journal article" date="2023" name="Mol. Phylogenet. Evol.">
        <title>Genome-scale phylogeny and comparative genomics of the fungal order Sordariales.</title>
        <authorList>
            <person name="Hensen N."/>
            <person name="Bonometti L."/>
            <person name="Westerberg I."/>
            <person name="Brannstrom I.O."/>
            <person name="Guillou S."/>
            <person name="Cros-Aarteil S."/>
            <person name="Calhoun S."/>
            <person name="Haridas S."/>
            <person name="Kuo A."/>
            <person name="Mondo S."/>
            <person name="Pangilinan J."/>
            <person name="Riley R."/>
            <person name="LaButti K."/>
            <person name="Andreopoulos B."/>
            <person name="Lipzen A."/>
            <person name="Chen C."/>
            <person name="Yan M."/>
            <person name="Daum C."/>
            <person name="Ng V."/>
            <person name="Clum A."/>
            <person name="Steindorff A."/>
            <person name="Ohm R.A."/>
            <person name="Martin F."/>
            <person name="Silar P."/>
            <person name="Natvig D.O."/>
            <person name="Lalanne C."/>
            <person name="Gautier V."/>
            <person name="Ament-Velasquez S.L."/>
            <person name="Kruys A."/>
            <person name="Hutchinson M.I."/>
            <person name="Powell A.J."/>
            <person name="Barry K."/>
            <person name="Miller A.N."/>
            <person name="Grigoriev I.V."/>
            <person name="Debuchy R."/>
            <person name="Gladieux P."/>
            <person name="Hiltunen Thoren M."/>
            <person name="Johannesson H."/>
        </authorList>
    </citation>
    <scope>NUCLEOTIDE SEQUENCE</scope>
    <source>
        <strain evidence="12">CBS 532.94</strain>
    </source>
</reference>
<gene>
    <name evidence="12" type="ORF">C8A03DRAFT_41663</name>
</gene>
<dbReference type="SUPFAM" id="SSF54534">
    <property type="entry name" value="FKBP-like"/>
    <property type="match status" value="1"/>
</dbReference>
<dbReference type="SMART" id="SM00220">
    <property type="entry name" value="S_TKc"/>
    <property type="match status" value="1"/>
</dbReference>
<feature type="compositionally biased region" description="Acidic residues" evidence="9">
    <location>
        <begin position="84"/>
        <end position="99"/>
    </location>
</feature>
<evidence type="ECO:0000256" key="8">
    <source>
        <dbReference type="PROSITE-ProRule" id="PRU10141"/>
    </source>
</evidence>
<evidence type="ECO:0000256" key="9">
    <source>
        <dbReference type="SAM" id="MobiDB-lite"/>
    </source>
</evidence>
<feature type="compositionally biased region" description="Basic residues" evidence="9">
    <location>
        <begin position="305"/>
        <end position="314"/>
    </location>
</feature>
<keyword evidence="4 8" id="KW-0067">ATP-binding</keyword>
<dbReference type="FunFam" id="3.10.50.40:FF:000006">
    <property type="entry name" value="Peptidyl-prolyl cis-trans isomerase"/>
    <property type="match status" value="1"/>
</dbReference>
<feature type="domain" description="Protein kinase" evidence="10">
    <location>
        <begin position="786"/>
        <end position="948"/>
    </location>
</feature>
<feature type="compositionally biased region" description="Basic and acidic residues" evidence="9">
    <location>
        <begin position="114"/>
        <end position="128"/>
    </location>
</feature>
<keyword evidence="13" id="KW-1185">Reference proteome</keyword>
<accession>A0AAN7CGV2</accession>
<evidence type="ECO:0000259" key="10">
    <source>
        <dbReference type="PROSITE" id="PS50011"/>
    </source>
</evidence>
<evidence type="ECO:0000313" key="12">
    <source>
        <dbReference type="EMBL" id="KAK4240847.1"/>
    </source>
</evidence>
<sequence>MSPLLPVAVYGLEVPPGDVLVPAEIEFPATIRITMAAIDPTAEPETDGQGNVPSVPRSTLKLYKVNADEDEEDGDYLERLLGGGDDDDEEDSDEDDEEVNGGPSDPSKSKKARREAAIKKLLEATKEGSDDEMEDADAKPNGAKNKGKAKASDEDEESDEEDEEGDDVNMEQFVVCTLDTERTYQQPIDITVGEGEKIFFSVKGTHTVYLTGNYVVPQDEEEDDEEDSDDEYDLPPGIDDMADEDSDDMSDELDEIDGAERIKEIDTDEEEEAPKLVDTKKGKKRPAEDEAENLDELMAKDEKKLSKKQQKKLKNNQGEAVAAEAKAKDSPAAKGDKKVQFAKNLEQGPTGPAKDKAEKGDNKGDKKATLGVKVVQGVTIDDRKLGTGRTVKSGDKVGMRYIGKLQNGKVFDSNKKGAPFTFKVGKGEVIKGWDIGIVGMSVGGERRLTIPAHLAYGSRSMPGIPANSTLIFDVKLLEINSTHSLAPSKSSSLLSAKLRRHGNKVVSALKSLTIGSCEQPVATDSLSAARGEHLTKSAFGLGIHKVSSAIFRGPMQPTVVRRASPKGRPMVKETFQTADPPPASPSPASQHMNTTGSDTSPNNVSTSNSSNSAKTISNSTGRTSAISVSRNSVPNTCGRMREQGPKANVQHARRSPGPKANRIPCASPDNNLDTIREIPFGLCNPDIATVERAAAAKVYLEIYFNELLASGPSPRQMRQQILETDLFNRARKRGTPLNAAEMQAARAQLSRRESEYLRELRVIKAKSLRALALPRAAQEAGRVMGYEMLKTLGKGSFGVVKLVRDCRRGQLYAMKVINKSKTLRISQEGHLRAERDILVASEGSRWIVPLVASFQDLSNLYLVMEYMPGGDFLTLLMRENILHESVARFYVAEIVLCVEAAHSLKCIHRDIKPENFLVSASGHLKISDFGLAFDGHWSHDTTYYTSHR</sequence>
<reference evidence="12" key="2">
    <citation type="submission" date="2023-05" db="EMBL/GenBank/DDBJ databases">
        <authorList>
            <consortium name="Lawrence Berkeley National Laboratory"/>
            <person name="Steindorff A."/>
            <person name="Hensen N."/>
            <person name="Bonometti L."/>
            <person name="Westerberg I."/>
            <person name="Brannstrom I.O."/>
            <person name="Guillou S."/>
            <person name="Cros-Aarteil S."/>
            <person name="Calhoun S."/>
            <person name="Haridas S."/>
            <person name="Kuo A."/>
            <person name="Mondo S."/>
            <person name="Pangilinan J."/>
            <person name="Riley R."/>
            <person name="Labutti K."/>
            <person name="Andreopoulos B."/>
            <person name="Lipzen A."/>
            <person name="Chen C."/>
            <person name="Yanf M."/>
            <person name="Daum C."/>
            <person name="Ng V."/>
            <person name="Clum A."/>
            <person name="Ohm R."/>
            <person name="Martin F."/>
            <person name="Silar P."/>
            <person name="Natvig D."/>
            <person name="Lalanne C."/>
            <person name="Gautier V."/>
            <person name="Ament-Velasquez S.L."/>
            <person name="Kruys A."/>
            <person name="Hutchinson M.I."/>
            <person name="Powell A.J."/>
            <person name="Barry K."/>
            <person name="Miller A.N."/>
            <person name="Grigoriev I.V."/>
            <person name="Debuchy R."/>
            <person name="Gladieux P."/>
            <person name="Thoren M.H."/>
            <person name="Johannesson H."/>
        </authorList>
    </citation>
    <scope>NUCLEOTIDE SEQUENCE</scope>
    <source>
        <strain evidence="12">CBS 532.94</strain>
    </source>
</reference>
<dbReference type="InterPro" id="IPR017441">
    <property type="entry name" value="Protein_kinase_ATP_BS"/>
</dbReference>
<evidence type="ECO:0000256" key="3">
    <source>
        <dbReference type="ARBA" id="ARBA00022741"/>
    </source>
</evidence>